<name>A0ABT7JGK9_9DEIO</name>
<keyword evidence="2" id="KW-0808">Transferase</keyword>
<dbReference type="RefSeq" id="WP_285522989.1">
    <property type="nucleotide sequence ID" value="NZ_JASNGB010000063.1"/>
</dbReference>
<evidence type="ECO:0000313" key="2">
    <source>
        <dbReference type="EMBL" id="MDL2344188.1"/>
    </source>
</evidence>
<proteinExistence type="predicted"/>
<reference evidence="2 3" key="1">
    <citation type="submission" date="2023-05" db="EMBL/GenBank/DDBJ databases">
        <authorList>
            <person name="Gao F."/>
        </authorList>
    </citation>
    <scope>NUCLEOTIDE SEQUENCE [LARGE SCALE GENOMIC DNA]</scope>
    <source>
        <strain evidence="2 3">MIMF12</strain>
    </source>
</reference>
<keyword evidence="3" id="KW-1185">Reference proteome</keyword>
<dbReference type="SUPFAM" id="SSF53335">
    <property type="entry name" value="S-adenosyl-L-methionine-dependent methyltransferases"/>
    <property type="match status" value="1"/>
</dbReference>
<dbReference type="Pfam" id="PF08242">
    <property type="entry name" value="Methyltransf_12"/>
    <property type="match status" value="1"/>
</dbReference>
<dbReference type="Gene3D" id="3.40.50.150">
    <property type="entry name" value="Vaccinia Virus protein VP39"/>
    <property type="match status" value="1"/>
</dbReference>
<accession>A0ABT7JGK9</accession>
<gene>
    <name evidence="2" type="ORF">QOL99_08485</name>
</gene>
<keyword evidence="2" id="KW-0489">Methyltransferase</keyword>
<comment type="caution">
    <text evidence="2">The sequence shown here is derived from an EMBL/GenBank/DDBJ whole genome shotgun (WGS) entry which is preliminary data.</text>
</comment>
<dbReference type="GO" id="GO:0032259">
    <property type="term" value="P:methylation"/>
    <property type="evidence" value="ECO:0007669"/>
    <property type="project" value="UniProtKB-KW"/>
</dbReference>
<evidence type="ECO:0000259" key="1">
    <source>
        <dbReference type="Pfam" id="PF08242"/>
    </source>
</evidence>
<evidence type="ECO:0000313" key="3">
    <source>
        <dbReference type="Proteomes" id="UP001302059"/>
    </source>
</evidence>
<sequence length="323" mass="34413">MPTSPALHFTHEPLSVILPALRAALADAGEVALTVPDPDLGLGLYAGEATAHGLHRPWHTWTDLADLLGAHLLTPERVGAGRVRLRLRAWADVPGPDAGGYGAGGDWARVDKLEDPVFLLTLVEALRRVSPPQGGRVLALGVNRGRELDALELAFPGRGLDVVGVDLSASALAAAQARHPGATFLELNVTTLPRPELGRFDLVLALSLLQSPGIRQDVLLAALRRHHLTPSGGLILGYPNARYRDGSLSYGARLRNFARPDLSLLAADVTEARRGLHKAGFKVFVTGKYEVLVTAIPAEARTPGNLELSSGFRMNRDAITGMP</sequence>
<protein>
    <submittedName>
        <fullName evidence="2">Methyltransferase domain-containing protein</fullName>
    </submittedName>
</protein>
<organism evidence="2 3">
    <name type="scientific">Deinococcus rhizophilus</name>
    <dbReference type="NCBI Taxonomy" id="3049544"/>
    <lineage>
        <taxon>Bacteria</taxon>
        <taxon>Thermotogati</taxon>
        <taxon>Deinococcota</taxon>
        <taxon>Deinococci</taxon>
        <taxon>Deinococcales</taxon>
        <taxon>Deinococcaceae</taxon>
        <taxon>Deinococcus</taxon>
    </lineage>
</organism>
<dbReference type="EMBL" id="JASNGB010000063">
    <property type="protein sequence ID" value="MDL2344188.1"/>
    <property type="molecule type" value="Genomic_DNA"/>
</dbReference>
<dbReference type="InterPro" id="IPR029063">
    <property type="entry name" value="SAM-dependent_MTases_sf"/>
</dbReference>
<feature type="domain" description="Methyltransferase type 12" evidence="1">
    <location>
        <begin position="138"/>
        <end position="232"/>
    </location>
</feature>
<dbReference type="Proteomes" id="UP001302059">
    <property type="component" value="Unassembled WGS sequence"/>
</dbReference>
<dbReference type="InterPro" id="IPR013217">
    <property type="entry name" value="Methyltransf_12"/>
</dbReference>
<dbReference type="GO" id="GO:0008168">
    <property type="term" value="F:methyltransferase activity"/>
    <property type="evidence" value="ECO:0007669"/>
    <property type="project" value="UniProtKB-KW"/>
</dbReference>